<dbReference type="InterPro" id="IPR005719">
    <property type="entry name" value="Dihydroorotate_DH_2"/>
</dbReference>
<evidence type="ECO:0000256" key="6">
    <source>
        <dbReference type="ARBA" id="ARBA00022643"/>
    </source>
</evidence>
<feature type="domain" description="Dihydroorotate dehydrogenase catalytic" evidence="12">
    <location>
        <begin position="50"/>
        <end position="339"/>
    </location>
</feature>
<dbReference type="RefSeq" id="WP_206824348.1">
    <property type="nucleotide sequence ID" value="NZ_JAEMWU010000001.1"/>
</dbReference>
<feature type="binding site" evidence="11">
    <location>
        <position position="215"/>
    </location>
    <ligand>
        <name>FMN</name>
        <dbReference type="ChEBI" id="CHEBI:58210"/>
    </ligand>
</feature>
<dbReference type="GO" id="GO:0006207">
    <property type="term" value="P:'de novo' pyrimidine nucleobase biosynthetic process"/>
    <property type="evidence" value="ECO:0007669"/>
    <property type="project" value="UniProtKB-UniRule"/>
</dbReference>
<keyword evidence="11" id="KW-1003">Cell membrane</keyword>
<evidence type="ECO:0000256" key="1">
    <source>
        <dbReference type="ARBA" id="ARBA00003125"/>
    </source>
</evidence>
<dbReference type="NCBIfam" id="NF003648">
    <property type="entry name" value="PRK05286.2-1"/>
    <property type="match status" value="1"/>
</dbReference>
<gene>
    <name evidence="11" type="primary">pyrD</name>
    <name evidence="13" type="ORF">JF543_10815</name>
</gene>
<comment type="pathway">
    <text evidence="3 11">Pyrimidine metabolism; UMP biosynthesis via de novo pathway; orotate from (S)-dihydroorotate (quinone route): step 1/1.</text>
</comment>
<feature type="binding site" evidence="11">
    <location>
        <position position="69"/>
    </location>
    <ligand>
        <name>substrate</name>
    </ligand>
</feature>
<dbReference type="GO" id="GO:0044205">
    <property type="term" value="P:'de novo' UMP biosynthetic process"/>
    <property type="evidence" value="ECO:0007669"/>
    <property type="project" value="UniProtKB-UniRule"/>
</dbReference>
<dbReference type="EMBL" id="JAEMWU010000001">
    <property type="protein sequence ID" value="MBN8206445.1"/>
    <property type="molecule type" value="Genomic_DNA"/>
</dbReference>
<feature type="active site" description="Nucleophile" evidence="11">
    <location>
        <position position="181"/>
    </location>
</feature>
<evidence type="ECO:0000259" key="12">
    <source>
        <dbReference type="Pfam" id="PF01180"/>
    </source>
</evidence>
<evidence type="ECO:0000256" key="8">
    <source>
        <dbReference type="ARBA" id="ARBA00023002"/>
    </source>
</evidence>
<dbReference type="PANTHER" id="PTHR48109">
    <property type="entry name" value="DIHYDROOROTATE DEHYDROGENASE (QUINONE), MITOCHONDRIAL-RELATED"/>
    <property type="match status" value="1"/>
</dbReference>
<sequence length="347" mass="36514">MYSLFFRHLLTRFDPEFAHHAAMAVIRVVGARPFSWAARAITAPTPEQQVHALGLTFPSAFGVAAGFDKNAVGVRGLDALGFGHVEIGTVTAIPQDGNPKPRLFRLVPDRAVINRMGFNNEGADAAARRLRKLRRRAPRAVIGVNIGKSRVVEVEDAVADYVASASKLAPLADYLAVNVSSPNTPGLRGLQAVETLAPLLRAVREAAGSTPLLVKIAPDLPDDEIEAIARLAVDEGLAGIIAHNTTIARDGLRTDAAVVEAAGAGGLSGAPLKERSLEVLAVVKAAVPADFCVIAVGGVETAEDVQRRLDAGATLVQGYTAFLYQGPLWARQINRGLRAITPGAGRA</sequence>
<comment type="caution">
    <text evidence="11">Lacks conserved residue(s) required for the propagation of feature annotation.</text>
</comment>
<evidence type="ECO:0000256" key="4">
    <source>
        <dbReference type="ARBA" id="ARBA00005359"/>
    </source>
</evidence>
<feature type="binding site" evidence="11">
    <location>
        <position position="89"/>
    </location>
    <ligand>
        <name>FMN</name>
        <dbReference type="ChEBI" id="CHEBI:58210"/>
    </ligand>
</feature>
<feature type="binding site" evidence="11">
    <location>
        <begin position="65"/>
        <end position="69"/>
    </location>
    <ligand>
        <name>FMN</name>
        <dbReference type="ChEBI" id="CHEBI:58210"/>
    </ligand>
</feature>
<keyword evidence="6 11" id="KW-0288">FMN</keyword>
<reference evidence="13" key="1">
    <citation type="submission" date="2020-12" db="EMBL/GenBank/DDBJ databases">
        <title>PHA producing bacteria isolated from mangrove.</title>
        <authorList>
            <person name="Zheng W."/>
            <person name="Yu S."/>
            <person name="Huang Y."/>
        </authorList>
    </citation>
    <scope>NUCLEOTIDE SEQUENCE</scope>
    <source>
        <strain evidence="13">GN8-5</strain>
    </source>
</reference>
<comment type="subunit">
    <text evidence="11">Monomer.</text>
</comment>
<dbReference type="CDD" id="cd04738">
    <property type="entry name" value="DHOD_2_like"/>
    <property type="match status" value="1"/>
</dbReference>
<evidence type="ECO:0000256" key="5">
    <source>
        <dbReference type="ARBA" id="ARBA00022630"/>
    </source>
</evidence>
<feature type="binding site" evidence="11">
    <location>
        <begin position="244"/>
        <end position="245"/>
    </location>
    <ligand>
        <name>substrate</name>
    </ligand>
</feature>
<dbReference type="NCBIfam" id="NF003652">
    <property type="entry name" value="PRK05286.2-5"/>
    <property type="match status" value="1"/>
</dbReference>
<accession>A0A939DWZ2</accession>
<dbReference type="InterPro" id="IPR005720">
    <property type="entry name" value="Dihydroorotate_DH_cat"/>
</dbReference>
<dbReference type="GO" id="GO:0106430">
    <property type="term" value="F:dihydroorotate dehydrogenase (quinone) activity"/>
    <property type="evidence" value="ECO:0007669"/>
    <property type="project" value="UniProtKB-EC"/>
</dbReference>
<dbReference type="PIRSF" id="PIRSF000164">
    <property type="entry name" value="DHO_oxidase"/>
    <property type="match status" value="1"/>
</dbReference>
<dbReference type="Gene3D" id="3.20.20.70">
    <property type="entry name" value="Aldolase class I"/>
    <property type="match status" value="1"/>
</dbReference>
<keyword evidence="7 11" id="KW-0665">Pyrimidine biosynthesis</keyword>
<dbReference type="AlphaFoldDB" id="A0A939DWZ2"/>
<evidence type="ECO:0000256" key="3">
    <source>
        <dbReference type="ARBA" id="ARBA00005161"/>
    </source>
</evidence>
<evidence type="ECO:0000256" key="7">
    <source>
        <dbReference type="ARBA" id="ARBA00022975"/>
    </source>
</evidence>
<comment type="catalytic activity">
    <reaction evidence="10 11">
        <text>(S)-dihydroorotate + a quinone = orotate + a quinol</text>
        <dbReference type="Rhea" id="RHEA:30187"/>
        <dbReference type="ChEBI" id="CHEBI:24646"/>
        <dbReference type="ChEBI" id="CHEBI:30839"/>
        <dbReference type="ChEBI" id="CHEBI:30864"/>
        <dbReference type="ChEBI" id="CHEBI:132124"/>
        <dbReference type="EC" id="1.3.5.2"/>
    </reaction>
</comment>
<feature type="binding site" evidence="11">
    <location>
        <position position="183"/>
    </location>
    <ligand>
        <name>substrate</name>
    </ligand>
</feature>
<dbReference type="InterPro" id="IPR050074">
    <property type="entry name" value="DHO_dehydrogenase"/>
</dbReference>
<proteinExistence type="inferred from homology"/>
<comment type="subcellular location">
    <subcellularLocation>
        <location evidence="11">Cell membrane</location>
        <topology evidence="11">Peripheral membrane protein</topology>
    </subcellularLocation>
    <subcellularLocation>
        <location evidence="2">Membrane</location>
    </subcellularLocation>
</comment>
<feature type="binding site" evidence="11">
    <location>
        <position position="178"/>
    </location>
    <ligand>
        <name>FMN</name>
        <dbReference type="ChEBI" id="CHEBI:58210"/>
    </ligand>
</feature>
<dbReference type="HAMAP" id="MF_00225">
    <property type="entry name" value="DHO_dh_type2"/>
    <property type="match status" value="1"/>
</dbReference>
<dbReference type="InterPro" id="IPR012135">
    <property type="entry name" value="Dihydroorotate_DH_1_2"/>
</dbReference>
<evidence type="ECO:0000256" key="11">
    <source>
        <dbReference type="HAMAP-Rule" id="MF_00225"/>
    </source>
</evidence>
<evidence type="ECO:0000313" key="13">
    <source>
        <dbReference type="EMBL" id="MBN8206445.1"/>
    </source>
</evidence>
<keyword evidence="9 11" id="KW-0472">Membrane</keyword>
<keyword evidence="8 11" id="KW-0560">Oxidoreductase</keyword>
<comment type="similarity">
    <text evidence="4 11">Belongs to the dihydroorotate dehydrogenase family. Type 2 subfamily.</text>
</comment>
<feature type="binding site" evidence="11">
    <location>
        <begin position="319"/>
        <end position="320"/>
    </location>
    <ligand>
        <name>FMN</name>
        <dbReference type="ChEBI" id="CHEBI:58210"/>
    </ligand>
</feature>
<evidence type="ECO:0000256" key="10">
    <source>
        <dbReference type="ARBA" id="ARBA00048639"/>
    </source>
</evidence>
<dbReference type="Pfam" id="PF01180">
    <property type="entry name" value="DHO_dh"/>
    <property type="match status" value="1"/>
</dbReference>
<dbReference type="PROSITE" id="PS00911">
    <property type="entry name" value="DHODEHASE_1"/>
    <property type="match status" value="1"/>
</dbReference>
<feature type="binding site" evidence="11">
    <location>
        <position position="178"/>
    </location>
    <ligand>
        <name>substrate</name>
    </ligand>
</feature>
<feature type="binding site" evidence="11">
    <location>
        <position position="269"/>
    </location>
    <ligand>
        <name>FMN</name>
        <dbReference type="ChEBI" id="CHEBI:58210"/>
    </ligand>
</feature>
<dbReference type="NCBIfam" id="TIGR01036">
    <property type="entry name" value="pyrD_sub2"/>
    <property type="match status" value="1"/>
</dbReference>
<dbReference type="Proteomes" id="UP000664385">
    <property type="component" value="Unassembled WGS sequence"/>
</dbReference>
<evidence type="ECO:0000256" key="2">
    <source>
        <dbReference type="ARBA" id="ARBA00004370"/>
    </source>
</evidence>
<name>A0A939DWZ2_9MICO</name>
<dbReference type="GO" id="GO:0005737">
    <property type="term" value="C:cytoplasm"/>
    <property type="evidence" value="ECO:0007669"/>
    <property type="project" value="InterPro"/>
</dbReference>
<keyword evidence="5 11" id="KW-0285">Flavoprotein</keyword>
<dbReference type="SUPFAM" id="SSF51395">
    <property type="entry name" value="FMN-linked oxidoreductases"/>
    <property type="match status" value="1"/>
</dbReference>
<protein>
    <recommendedName>
        <fullName evidence="11">Dihydroorotate dehydrogenase (quinone)</fullName>
        <ecNumber evidence="11">1.3.5.2</ecNumber>
    </recommendedName>
    <alternativeName>
        <fullName evidence="11">DHOdehase</fullName>
        <shortName evidence="11">DHOD</shortName>
        <shortName evidence="11">DHODase</shortName>
    </alternativeName>
    <alternativeName>
        <fullName evidence="11">Dihydroorotate oxidase</fullName>
    </alternativeName>
</protein>
<dbReference type="InterPro" id="IPR001295">
    <property type="entry name" value="Dihydroorotate_DH_CS"/>
</dbReference>
<feature type="binding site" evidence="11">
    <location>
        <position position="298"/>
    </location>
    <ligand>
        <name>FMN</name>
        <dbReference type="ChEBI" id="CHEBI:58210"/>
    </ligand>
</feature>
<dbReference type="GO" id="GO:0005886">
    <property type="term" value="C:plasma membrane"/>
    <property type="evidence" value="ECO:0007669"/>
    <property type="project" value="UniProtKB-SubCell"/>
</dbReference>
<feature type="binding site" evidence="11">
    <location>
        <begin position="114"/>
        <end position="118"/>
    </location>
    <ligand>
        <name>substrate</name>
    </ligand>
</feature>
<comment type="caution">
    <text evidence="13">The sequence shown here is derived from an EMBL/GenBank/DDBJ whole genome shotgun (WGS) entry which is preliminary data.</text>
</comment>
<dbReference type="EC" id="1.3.5.2" evidence="11"/>
<comment type="cofactor">
    <cofactor evidence="11">
        <name>FMN</name>
        <dbReference type="ChEBI" id="CHEBI:58210"/>
    </cofactor>
    <text evidence="11">Binds 1 FMN per subunit.</text>
</comment>
<feature type="binding site" evidence="11">
    <location>
        <position position="145"/>
    </location>
    <ligand>
        <name>FMN</name>
        <dbReference type="ChEBI" id="CHEBI:58210"/>
    </ligand>
</feature>
<organism evidence="13 14">
    <name type="scientific">Microbacterium esteraromaticum</name>
    <dbReference type="NCBI Taxonomy" id="57043"/>
    <lineage>
        <taxon>Bacteria</taxon>
        <taxon>Bacillati</taxon>
        <taxon>Actinomycetota</taxon>
        <taxon>Actinomycetes</taxon>
        <taxon>Micrococcales</taxon>
        <taxon>Microbacteriaceae</taxon>
        <taxon>Microbacterium</taxon>
    </lineage>
</organism>
<evidence type="ECO:0000256" key="9">
    <source>
        <dbReference type="ARBA" id="ARBA00023136"/>
    </source>
</evidence>
<dbReference type="InterPro" id="IPR013785">
    <property type="entry name" value="Aldolase_TIM"/>
</dbReference>
<dbReference type="PROSITE" id="PS00912">
    <property type="entry name" value="DHODEHASE_2"/>
    <property type="match status" value="1"/>
</dbReference>
<dbReference type="PANTHER" id="PTHR48109:SF4">
    <property type="entry name" value="DIHYDROOROTATE DEHYDROGENASE (QUINONE), MITOCHONDRIAL"/>
    <property type="match status" value="1"/>
</dbReference>
<evidence type="ECO:0000313" key="14">
    <source>
        <dbReference type="Proteomes" id="UP000664385"/>
    </source>
</evidence>
<comment type="function">
    <text evidence="1 11">Catalyzes the conversion of dihydroorotate to orotate with quinone as electron acceptor.</text>
</comment>